<keyword evidence="2" id="KW-0813">Transport</keyword>
<keyword evidence="4" id="KW-0574">Periplasm</keyword>
<sequence>IADQLRWAQNFLYENPTTSIVGEEFLVSEIAYYQSVLHQPWQPFWNATLPVAPQATDWQDAFNEFSGPAGAPGFVVSYTTDPAYAAFSGTPGVYNSTAPWWNGTAYGWRTIYGAAVVHGSPHPALDEALINWLLSPTVQSLLPTNEWEYPANATVPVPSVFGYAEPPGSITPLNGALPPTEVASELPGWL</sequence>
<gene>
    <name evidence="5" type="ORF">B1A_16225</name>
</gene>
<dbReference type="EMBL" id="AUZX01011924">
    <property type="protein sequence ID" value="EQD41068.1"/>
    <property type="molecule type" value="Genomic_DNA"/>
</dbReference>
<dbReference type="InterPro" id="IPR006059">
    <property type="entry name" value="SBP"/>
</dbReference>
<dbReference type="GO" id="GO:0030975">
    <property type="term" value="F:thiamine binding"/>
    <property type="evidence" value="ECO:0007669"/>
    <property type="project" value="TreeGrafter"/>
</dbReference>
<evidence type="ECO:0000256" key="3">
    <source>
        <dbReference type="ARBA" id="ARBA00022729"/>
    </source>
</evidence>
<dbReference type="GO" id="GO:0030288">
    <property type="term" value="C:outer membrane-bounded periplasmic space"/>
    <property type="evidence" value="ECO:0007669"/>
    <property type="project" value="TreeGrafter"/>
</dbReference>
<reference evidence="5" key="1">
    <citation type="submission" date="2013-08" db="EMBL/GenBank/DDBJ databases">
        <authorList>
            <person name="Mendez C."/>
            <person name="Richter M."/>
            <person name="Ferrer M."/>
            <person name="Sanchez J."/>
        </authorList>
    </citation>
    <scope>NUCLEOTIDE SEQUENCE</scope>
</reference>
<evidence type="ECO:0000313" key="5">
    <source>
        <dbReference type="EMBL" id="EQD41068.1"/>
    </source>
</evidence>
<reference evidence="5" key="2">
    <citation type="journal article" date="2014" name="ISME J.">
        <title>Microbial stratification in low pH oxic and suboxic macroscopic growths along an acid mine drainage.</title>
        <authorList>
            <person name="Mendez-Garcia C."/>
            <person name="Mesa V."/>
            <person name="Sprenger R.R."/>
            <person name="Richter M."/>
            <person name="Diez M.S."/>
            <person name="Solano J."/>
            <person name="Bargiela R."/>
            <person name="Golyshina O.V."/>
            <person name="Manteca A."/>
            <person name="Ramos J.L."/>
            <person name="Gallego J.R."/>
            <person name="Llorente I."/>
            <person name="Martins Dos Santos V.A."/>
            <person name="Jensen O.N."/>
            <person name="Pelaez A.I."/>
            <person name="Sanchez J."/>
            <person name="Ferrer M."/>
        </authorList>
    </citation>
    <scope>NUCLEOTIDE SEQUENCE</scope>
</reference>
<dbReference type="PANTHER" id="PTHR30006:SF3">
    <property type="entry name" value="THIAMINE-BINDING PERIPLASMIC PROTEIN"/>
    <property type="match status" value="1"/>
</dbReference>
<organism evidence="5">
    <name type="scientific">mine drainage metagenome</name>
    <dbReference type="NCBI Taxonomy" id="410659"/>
    <lineage>
        <taxon>unclassified sequences</taxon>
        <taxon>metagenomes</taxon>
        <taxon>ecological metagenomes</taxon>
    </lineage>
</organism>
<feature type="non-terminal residue" evidence="5">
    <location>
        <position position="190"/>
    </location>
</feature>
<evidence type="ECO:0000256" key="4">
    <source>
        <dbReference type="ARBA" id="ARBA00022764"/>
    </source>
</evidence>
<comment type="caution">
    <text evidence="5">The sequence shown here is derived from an EMBL/GenBank/DDBJ whole genome shotgun (WGS) entry which is preliminary data.</text>
</comment>
<protein>
    <submittedName>
        <fullName evidence="5">Thiamine transporter substrate binding subunit</fullName>
    </submittedName>
</protein>
<keyword evidence="3" id="KW-0732">Signal</keyword>
<dbReference type="GO" id="GO:0015888">
    <property type="term" value="P:thiamine transport"/>
    <property type="evidence" value="ECO:0007669"/>
    <property type="project" value="TreeGrafter"/>
</dbReference>
<feature type="non-terminal residue" evidence="5">
    <location>
        <position position="1"/>
    </location>
</feature>
<dbReference type="AlphaFoldDB" id="T0Z7U1"/>
<evidence type="ECO:0000256" key="2">
    <source>
        <dbReference type="ARBA" id="ARBA00022448"/>
    </source>
</evidence>
<name>T0Z7U1_9ZZZZ</name>
<dbReference type="GO" id="GO:0030976">
    <property type="term" value="F:thiamine pyrophosphate binding"/>
    <property type="evidence" value="ECO:0007669"/>
    <property type="project" value="TreeGrafter"/>
</dbReference>
<dbReference type="SUPFAM" id="SSF53850">
    <property type="entry name" value="Periplasmic binding protein-like II"/>
    <property type="match status" value="1"/>
</dbReference>
<accession>T0Z7U1</accession>
<dbReference type="Gene3D" id="3.40.190.10">
    <property type="entry name" value="Periplasmic binding protein-like II"/>
    <property type="match status" value="1"/>
</dbReference>
<comment type="subcellular location">
    <subcellularLocation>
        <location evidence="1">Periplasm</location>
    </subcellularLocation>
</comment>
<dbReference type="PANTHER" id="PTHR30006">
    <property type="entry name" value="THIAMINE-BINDING PERIPLASMIC PROTEIN-RELATED"/>
    <property type="match status" value="1"/>
</dbReference>
<dbReference type="Pfam" id="PF01547">
    <property type="entry name" value="SBP_bac_1"/>
    <property type="match status" value="1"/>
</dbReference>
<proteinExistence type="predicted"/>
<evidence type="ECO:0000256" key="1">
    <source>
        <dbReference type="ARBA" id="ARBA00004418"/>
    </source>
</evidence>